<protein>
    <submittedName>
        <fullName evidence="2">Uncharacterized protein</fullName>
    </submittedName>
</protein>
<feature type="region of interest" description="Disordered" evidence="1">
    <location>
        <begin position="25"/>
        <end position="124"/>
    </location>
</feature>
<dbReference type="Proteomes" id="UP000093355">
    <property type="component" value="Unassembled WGS sequence"/>
</dbReference>
<reference evidence="2 3" key="1">
    <citation type="submission" date="2016-05" db="EMBL/GenBank/DDBJ databases">
        <authorList>
            <person name="Lavstsen T."/>
            <person name="Jespersen J.S."/>
        </authorList>
    </citation>
    <scope>NUCLEOTIDE SEQUENCE [LARGE SCALE GENOMIC DNA]</scope>
    <source>
        <strain evidence="2 3">YLB-01</strain>
    </source>
</reference>
<comment type="caution">
    <text evidence="2">The sequence shown here is derived from an EMBL/GenBank/DDBJ whole genome shotgun (WGS) entry which is preliminary data.</text>
</comment>
<feature type="compositionally biased region" description="Basic and acidic residues" evidence="1">
    <location>
        <begin position="112"/>
        <end position="122"/>
    </location>
</feature>
<accession>A0A1B9NH29</accession>
<keyword evidence="3" id="KW-1185">Reference proteome</keyword>
<gene>
    <name evidence="2" type="ORF">A7J15_13130</name>
</gene>
<feature type="compositionally biased region" description="Basic and acidic residues" evidence="1">
    <location>
        <begin position="86"/>
        <end position="105"/>
    </location>
</feature>
<dbReference type="RefSeq" id="WP_067028828.1">
    <property type="nucleotide sequence ID" value="NZ_CP038256.1"/>
</dbReference>
<dbReference type="STRING" id="904291.A7J15_13130"/>
<feature type="compositionally biased region" description="Basic and acidic residues" evidence="1">
    <location>
        <begin position="38"/>
        <end position="58"/>
    </location>
</feature>
<dbReference type="AlphaFoldDB" id="A0A1B9NH29"/>
<proteinExistence type="predicted"/>
<name>A0A1B9NH29_9MICO</name>
<feature type="compositionally biased region" description="Basic and acidic residues" evidence="1">
    <location>
        <begin position="65"/>
        <end position="77"/>
    </location>
</feature>
<dbReference type="EMBL" id="LXMD01000011">
    <property type="protein sequence ID" value="OCG75902.1"/>
    <property type="molecule type" value="Genomic_DNA"/>
</dbReference>
<evidence type="ECO:0000256" key="1">
    <source>
        <dbReference type="SAM" id="MobiDB-lite"/>
    </source>
</evidence>
<feature type="compositionally biased region" description="Polar residues" evidence="1">
    <location>
        <begin position="287"/>
        <end position="297"/>
    </location>
</feature>
<evidence type="ECO:0000313" key="2">
    <source>
        <dbReference type="EMBL" id="OCG75902.1"/>
    </source>
</evidence>
<dbReference type="OrthoDB" id="5058606at2"/>
<feature type="region of interest" description="Disordered" evidence="1">
    <location>
        <begin position="266"/>
        <end position="297"/>
    </location>
</feature>
<organism evidence="2 3">
    <name type="scientific">Microbacterium sediminis</name>
    <dbReference type="NCBI Taxonomy" id="904291"/>
    <lineage>
        <taxon>Bacteria</taxon>
        <taxon>Bacillati</taxon>
        <taxon>Actinomycetota</taxon>
        <taxon>Actinomycetes</taxon>
        <taxon>Micrococcales</taxon>
        <taxon>Microbacteriaceae</taxon>
        <taxon>Microbacterium</taxon>
    </lineage>
</organism>
<evidence type="ECO:0000313" key="3">
    <source>
        <dbReference type="Proteomes" id="UP000093355"/>
    </source>
</evidence>
<sequence>MSDEADDRISRETEDVRLQIAHAQAQLYDRAKRKRDARRQYARDYYARHRDEQREYQRQARAKQRAQDPDAYRERVRARNKRWRDKHREQANAHQREKYHADPEKRRRRRREAYARNPEEQRARRRAYYAANKEKSLAAQQRWRDREKRRVEAGLPVRRLHRVSLEERFANRAAADGFFDREWTKTELALALREIATPPELFAAWKRESLRVRAAHHLAVQKEELERLRKALGRGRLGPEPSSLLTPEQIEDARMDAIARQVNDRLRHREPPRRRHHLDPAAPHPQALNNDQMGMNR</sequence>